<name>A0A9P1H1D8_9PEZI</name>
<dbReference type="OrthoDB" id="3562937at2759"/>
<organism evidence="2 3">
    <name type="scientific">Parascedosporium putredinis</name>
    <dbReference type="NCBI Taxonomy" id="1442378"/>
    <lineage>
        <taxon>Eukaryota</taxon>
        <taxon>Fungi</taxon>
        <taxon>Dikarya</taxon>
        <taxon>Ascomycota</taxon>
        <taxon>Pezizomycotina</taxon>
        <taxon>Sordariomycetes</taxon>
        <taxon>Hypocreomycetidae</taxon>
        <taxon>Microascales</taxon>
        <taxon>Microascaceae</taxon>
        <taxon>Parascedosporium</taxon>
    </lineage>
</organism>
<evidence type="ECO:0000313" key="2">
    <source>
        <dbReference type="EMBL" id="CAI4213809.1"/>
    </source>
</evidence>
<dbReference type="Proteomes" id="UP000838763">
    <property type="component" value="Unassembled WGS sequence"/>
</dbReference>
<comment type="caution">
    <text evidence="2">The sequence shown here is derived from an EMBL/GenBank/DDBJ whole genome shotgun (WGS) entry which is preliminary data.</text>
</comment>
<dbReference type="AlphaFoldDB" id="A0A9P1H1D8"/>
<feature type="compositionally biased region" description="Low complexity" evidence="1">
    <location>
        <begin position="233"/>
        <end position="247"/>
    </location>
</feature>
<proteinExistence type="predicted"/>
<accession>A0A9P1H1D8</accession>
<feature type="compositionally biased region" description="Polar residues" evidence="1">
    <location>
        <begin position="416"/>
        <end position="430"/>
    </location>
</feature>
<keyword evidence="3" id="KW-1185">Reference proteome</keyword>
<evidence type="ECO:0000256" key="1">
    <source>
        <dbReference type="SAM" id="MobiDB-lite"/>
    </source>
</evidence>
<feature type="region of interest" description="Disordered" evidence="1">
    <location>
        <begin position="355"/>
        <end position="430"/>
    </location>
</feature>
<reference evidence="2" key="1">
    <citation type="submission" date="2022-11" db="EMBL/GenBank/DDBJ databases">
        <authorList>
            <person name="Scott C."/>
            <person name="Bruce N."/>
        </authorList>
    </citation>
    <scope>NUCLEOTIDE SEQUENCE</scope>
</reference>
<feature type="region of interest" description="Disordered" evidence="1">
    <location>
        <begin position="228"/>
        <end position="247"/>
    </location>
</feature>
<gene>
    <name evidence="2" type="ORF">PPNO1_LOCUS3555</name>
</gene>
<protein>
    <submittedName>
        <fullName evidence="2">Uncharacterized protein</fullName>
    </submittedName>
</protein>
<sequence>MDQFEMFIVEEAVRKAQEQYLYEEAERVRREEDERSWAEARKFRTYSLGVKFFYRWREIARQNRASALRRSARDQLKAYHDEKRLEAAKKKKEAEREQRRLALEAGVDNLEDLKVLIRKRSVTTRETEDAILATGVLSGVRNERGAAAQIVGRRSSLPTPPPVQKSSMPKFMHRIKASINESFSRPVDKTWPESSASSVTSSGAGGAKTKALREEFSGSVLKKTIARSRSRYSLPPSDSESQSSVSRVSARWRLKAMGLVTMPNGSVLPEYLADQIKYEGKRFPELGSLGMPPPDLPAAHPADEDEIEQIRPATMDGTGSRATFPSFVPSHRPHASVSAISTDPSGALLRAAPTLVAKRKRSSPDAGPDGNAEEDADQPDKSKRILLDTEKTIREMRRLREEMEEGTDWFKEQNDRLQSQMSSRAGTPWG</sequence>
<evidence type="ECO:0000313" key="3">
    <source>
        <dbReference type="Proteomes" id="UP000838763"/>
    </source>
</evidence>
<feature type="compositionally biased region" description="Basic and acidic residues" evidence="1">
    <location>
        <begin position="378"/>
        <end position="401"/>
    </location>
</feature>
<dbReference type="EMBL" id="CALLCH030000009">
    <property type="protein sequence ID" value="CAI4213809.1"/>
    <property type="molecule type" value="Genomic_DNA"/>
</dbReference>
<feature type="region of interest" description="Disordered" evidence="1">
    <location>
        <begin position="185"/>
        <end position="211"/>
    </location>
</feature>